<gene>
    <name evidence="7" type="ORF">SAMN05421881_10783</name>
</gene>
<proteinExistence type="predicted"/>
<dbReference type="EMBL" id="FNOY01000078">
    <property type="protein sequence ID" value="SDY90969.1"/>
    <property type="molecule type" value="Genomic_DNA"/>
</dbReference>
<dbReference type="RefSeq" id="WP_090415658.1">
    <property type="nucleotide sequence ID" value="NZ_FNOY01000078.1"/>
</dbReference>
<dbReference type="PROSITE" id="PS51007">
    <property type="entry name" value="CYTC"/>
    <property type="match status" value="2"/>
</dbReference>
<organism evidence="7 8">
    <name type="scientific">Nitrosomonas halophila</name>
    <dbReference type="NCBI Taxonomy" id="44576"/>
    <lineage>
        <taxon>Bacteria</taxon>
        <taxon>Pseudomonadati</taxon>
        <taxon>Pseudomonadota</taxon>
        <taxon>Betaproteobacteria</taxon>
        <taxon>Nitrosomonadales</taxon>
        <taxon>Nitrosomonadaceae</taxon>
        <taxon>Nitrosomonas</taxon>
    </lineage>
</organism>
<keyword evidence="2 4" id="KW-0479">Metal-binding</keyword>
<sequence>MKRQIFIAASISLFTTATPVLAEDGDSILNSKCSGCHALTKPDDLSLDRLWERKGPDLFYAGDKFNKPWLVQWLQAPVPIRPAGEFYRKYVKPGEKSDIIDSSKLKPHPKLSQSEAEVVADTLMTLTDSSNLIEKGKFKGEKVSASMGRMFFTKLRGCAACHSDSPGKGGLSAPELYTAGSRLQPDYIYSYTKHPQKIDPAVWMPRLELSEQDLQRLTGYIVQLDAGRD</sequence>
<feature type="chain" id="PRO_5011793831" evidence="5">
    <location>
        <begin position="23"/>
        <end position="229"/>
    </location>
</feature>
<accession>A0A1H3NS15</accession>
<feature type="domain" description="Cytochrome c" evidence="6">
    <location>
        <begin position="143"/>
        <end position="225"/>
    </location>
</feature>
<dbReference type="GO" id="GO:0020037">
    <property type="term" value="F:heme binding"/>
    <property type="evidence" value="ECO:0007669"/>
    <property type="project" value="InterPro"/>
</dbReference>
<dbReference type="InterPro" id="IPR009056">
    <property type="entry name" value="Cyt_c-like_dom"/>
</dbReference>
<evidence type="ECO:0000313" key="8">
    <source>
        <dbReference type="Proteomes" id="UP000198640"/>
    </source>
</evidence>
<evidence type="ECO:0000256" key="5">
    <source>
        <dbReference type="SAM" id="SignalP"/>
    </source>
</evidence>
<keyword evidence="8" id="KW-1185">Reference proteome</keyword>
<dbReference type="Proteomes" id="UP000198640">
    <property type="component" value="Unassembled WGS sequence"/>
</dbReference>
<evidence type="ECO:0000313" key="7">
    <source>
        <dbReference type="EMBL" id="SDY90969.1"/>
    </source>
</evidence>
<evidence type="ECO:0000256" key="1">
    <source>
        <dbReference type="ARBA" id="ARBA00022617"/>
    </source>
</evidence>
<dbReference type="STRING" id="44576.SAMN05421881_10783"/>
<keyword evidence="1 4" id="KW-0349">Heme</keyword>
<keyword evidence="5" id="KW-0732">Signal</keyword>
<dbReference type="GO" id="GO:0046872">
    <property type="term" value="F:metal ion binding"/>
    <property type="evidence" value="ECO:0007669"/>
    <property type="project" value="UniProtKB-KW"/>
</dbReference>
<evidence type="ECO:0000256" key="4">
    <source>
        <dbReference type="PROSITE-ProRule" id="PRU00433"/>
    </source>
</evidence>
<evidence type="ECO:0000256" key="3">
    <source>
        <dbReference type="ARBA" id="ARBA00023004"/>
    </source>
</evidence>
<feature type="signal peptide" evidence="5">
    <location>
        <begin position="1"/>
        <end position="22"/>
    </location>
</feature>
<feature type="domain" description="Cytochrome c" evidence="6">
    <location>
        <begin position="20"/>
        <end position="127"/>
    </location>
</feature>
<evidence type="ECO:0000256" key="2">
    <source>
        <dbReference type="ARBA" id="ARBA00022723"/>
    </source>
</evidence>
<name>A0A1H3NS15_9PROT</name>
<reference evidence="7 8" key="1">
    <citation type="submission" date="2016-10" db="EMBL/GenBank/DDBJ databases">
        <authorList>
            <person name="de Groot N.N."/>
        </authorList>
    </citation>
    <scope>NUCLEOTIDE SEQUENCE [LARGE SCALE GENOMIC DNA]</scope>
    <source>
        <strain evidence="7 8">Nm1</strain>
    </source>
</reference>
<dbReference type="SUPFAM" id="SSF46626">
    <property type="entry name" value="Cytochrome c"/>
    <property type="match status" value="2"/>
</dbReference>
<dbReference type="Gene3D" id="1.10.760.10">
    <property type="entry name" value="Cytochrome c-like domain"/>
    <property type="match status" value="2"/>
</dbReference>
<dbReference type="GO" id="GO:0009055">
    <property type="term" value="F:electron transfer activity"/>
    <property type="evidence" value="ECO:0007669"/>
    <property type="project" value="InterPro"/>
</dbReference>
<dbReference type="OrthoDB" id="9811281at2"/>
<dbReference type="Pfam" id="PF13442">
    <property type="entry name" value="Cytochrome_CBB3"/>
    <property type="match status" value="1"/>
</dbReference>
<protein>
    <submittedName>
        <fullName evidence="7">Cytochrome c</fullName>
    </submittedName>
</protein>
<evidence type="ECO:0000259" key="6">
    <source>
        <dbReference type="PROSITE" id="PS51007"/>
    </source>
</evidence>
<dbReference type="InterPro" id="IPR036909">
    <property type="entry name" value="Cyt_c-like_dom_sf"/>
</dbReference>
<keyword evidence="3 4" id="KW-0408">Iron</keyword>
<dbReference type="AlphaFoldDB" id="A0A1H3NS15"/>